<keyword evidence="5" id="KW-1185">Reference proteome</keyword>
<dbReference type="Proteomes" id="UP000186002">
    <property type="component" value="Unassembled WGS sequence"/>
</dbReference>
<evidence type="ECO:0000313" key="5">
    <source>
        <dbReference type="Proteomes" id="UP000186002"/>
    </source>
</evidence>
<dbReference type="SUPFAM" id="SSF53649">
    <property type="entry name" value="Alkaline phosphatase-like"/>
    <property type="match status" value="1"/>
</dbReference>
<dbReference type="InterPro" id="IPR000917">
    <property type="entry name" value="Sulfatase_N"/>
</dbReference>
<dbReference type="GO" id="GO:0005737">
    <property type="term" value="C:cytoplasm"/>
    <property type="evidence" value="ECO:0007669"/>
    <property type="project" value="TreeGrafter"/>
</dbReference>
<dbReference type="PANTHER" id="PTHR45953:SF1">
    <property type="entry name" value="IDURONATE 2-SULFATASE"/>
    <property type="match status" value="1"/>
</dbReference>
<dbReference type="EMBL" id="FRBW01000001">
    <property type="protein sequence ID" value="SHL30252.1"/>
    <property type="molecule type" value="Genomic_DNA"/>
</dbReference>
<dbReference type="OrthoDB" id="9795675at2"/>
<dbReference type="Pfam" id="PF00884">
    <property type="entry name" value="Sulfatase"/>
    <property type="match status" value="1"/>
</dbReference>
<proteinExistence type="predicted"/>
<name>A0A1M6ZIF3_9HYPH</name>
<feature type="domain" description="Sulfatase N-terminal" evidence="3">
    <location>
        <begin position="5"/>
        <end position="376"/>
    </location>
</feature>
<evidence type="ECO:0000256" key="1">
    <source>
        <dbReference type="ARBA" id="ARBA00022723"/>
    </source>
</evidence>
<dbReference type="PANTHER" id="PTHR45953">
    <property type="entry name" value="IDURONATE 2-SULFATASE"/>
    <property type="match status" value="1"/>
</dbReference>
<dbReference type="GO" id="GO:0046872">
    <property type="term" value="F:metal ion binding"/>
    <property type="evidence" value="ECO:0007669"/>
    <property type="project" value="UniProtKB-KW"/>
</dbReference>
<accession>A0A1M6ZIF3</accession>
<evidence type="ECO:0000313" key="4">
    <source>
        <dbReference type="EMBL" id="SHL30252.1"/>
    </source>
</evidence>
<dbReference type="GO" id="GO:0008484">
    <property type="term" value="F:sulfuric ester hydrolase activity"/>
    <property type="evidence" value="ECO:0007669"/>
    <property type="project" value="TreeGrafter"/>
</dbReference>
<evidence type="ECO:0000259" key="3">
    <source>
        <dbReference type="Pfam" id="PF00884"/>
    </source>
</evidence>
<keyword evidence="2" id="KW-0378">Hydrolase</keyword>
<dbReference type="STRING" id="735517.SAMN05444272_0252"/>
<keyword evidence="1" id="KW-0479">Metal-binding</keyword>
<gene>
    <name evidence="4" type="ORF">SAMN05444272_0252</name>
</gene>
<reference evidence="4 5" key="1">
    <citation type="submission" date="2016-11" db="EMBL/GenBank/DDBJ databases">
        <authorList>
            <person name="Jaros S."/>
            <person name="Januszkiewicz K."/>
            <person name="Wedrychowicz H."/>
        </authorList>
    </citation>
    <scope>NUCLEOTIDE SEQUENCE [LARGE SCALE GENOMIC DNA]</scope>
    <source>
        <strain evidence="4 5">DSM 22153</strain>
    </source>
</reference>
<dbReference type="InterPro" id="IPR017850">
    <property type="entry name" value="Alkaline_phosphatase_core_sf"/>
</dbReference>
<dbReference type="AlphaFoldDB" id="A0A1M6ZIF3"/>
<dbReference type="RefSeq" id="WP_073007778.1">
    <property type="nucleotide sequence ID" value="NZ_FRBW01000001.1"/>
</dbReference>
<sequence>MTRRPNILLITADQWRGDSLGCAGHPTLKTPNVDALAKQGTLFTRHFAATAPCSPARASLYTGLYQMNHRVIWNGSPLDARFDTIALAARRAGYRPTLFGYTDTAPDPRRLAPEDPALLTYEGVLPGFEVGQILPEDDGPWLNWLKERGYGEEDLAAIHHVETEPGERVSLKPAKYGANETQTAFLTDKFLDWLAGQETGQPWFAHVSFLRPHPPLCAPAPYNTLYDPEDDAGFEGTETAGEEAAFHPLVKALQHTQKISSHIPGADGLVRDLGRRDLKRIRALYHGMISEVDTQLGRLLEGLRTSGMDEDTVIFFTSDHAEMMGDHWMLGKGGFYPQSYHIPLVIRLPGAKAGQTCEAFTSATDIFPTLAALMGIAPEHAPDGQSLLPILQGEAPEASRTSAVFEYDFRNLAVRPEGIEEGAKSGLSVLCLQTQDWLYVHCPTLPPVLMKTGAAERHQNLADDPAHRDVLMDCQSRLLSTRMRLNDETLSQKLVWEFYPEPPQSRPS</sequence>
<protein>
    <submittedName>
        <fullName evidence="4">Arylsulfatase A</fullName>
    </submittedName>
</protein>
<evidence type="ECO:0000256" key="2">
    <source>
        <dbReference type="ARBA" id="ARBA00022801"/>
    </source>
</evidence>
<dbReference type="Gene3D" id="3.40.720.10">
    <property type="entry name" value="Alkaline Phosphatase, subunit A"/>
    <property type="match status" value="1"/>
</dbReference>
<organism evidence="4 5">
    <name type="scientific">Roseibium suaedae</name>
    <dbReference type="NCBI Taxonomy" id="735517"/>
    <lineage>
        <taxon>Bacteria</taxon>
        <taxon>Pseudomonadati</taxon>
        <taxon>Pseudomonadota</taxon>
        <taxon>Alphaproteobacteria</taxon>
        <taxon>Hyphomicrobiales</taxon>
        <taxon>Stappiaceae</taxon>
        <taxon>Roseibium</taxon>
    </lineage>
</organism>